<evidence type="ECO:0000256" key="1">
    <source>
        <dbReference type="SAM" id="MobiDB-lite"/>
    </source>
</evidence>
<reference evidence="3" key="1">
    <citation type="journal article" date="2019" name="Int. J. Syst. Evol. Microbiol.">
        <title>The Global Catalogue of Microorganisms (GCM) 10K type strain sequencing project: providing services to taxonomists for standard genome sequencing and annotation.</title>
        <authorList>
            <consortium name="The Broad Institute Genomics Platform"/>
            <consortium name="The Broad Institute Genome Sequencing Center for Infectious Disease"/>
            <person name="Wu L."/>
            <person name="Ma J."/>
        </authorList>
    </citation>
    <scope>NUCLEOTIDE SEQUENCE [LARGE SCALE GENOMIC DNA]</scope>
    <source>
        <strain evidence="3">JCM 9651</strain>
    </source>
</reference>
<proteinExistence type="predicted"/>
<sequence length="87" mass="9107">MAGRVQQDPPPIRLRLSRGLDGVKGRQPGRLADGAQGPGLRLAGAARRLPPRLSTLDPCKAVIDRILWADLDARASSGTRSPGSSTG</sequence>
<keyword evidence="3" id="KW-1185">Reference proteome</keyword>
<organism evidence="2 3">
    <name type="scientific">Streptomyces sannanensis</name>
    <dbReference type="NCBI Taxonomy" id="285536"/>
    <lineage>
        <taxon>Bacteria</taxon>
        <taxon>Bacillati</taxon>
        <taxon>Actinomycetota</taxon>
        <taxon>Actinomycetes</taxon>
        <taxon>Kitasatosporales</taxon>
        <taxon>Streptomycetaceae</taxon>
        <taxon>Streptomyces</taxon>
    </lineage>
</organism>
<protein>
    <submittedName>
        <fullName evidence="2">Uncharacterized protein</fullName>
    </submittedName>
</protein>
<accession>A0ABP6SIH2</accession>
<feature type="region of interest" description="Disordered" evidence="1">
    <location>
        <begin position="1"/>
        <end position="38"/>
    </location>
</feature>
<name>A0ABP6SIH2_9ACTN</name>
<comment type="caution">
    <text evidence="2">The sequence shown here is derived from an EMBL/GenBank/DDBJ whole genome shotgun (WGS) entry which is preliminary data.</text>
</comment>
<dbReference type="EMBL" id="BAAAYL010000001">
    <property type="protein sequence ID" value="GAA3377226.1"/>
    <property type="molecule type" value="Genomic_DNA"/>
</dbReference>
<evidence type="ECO:0000313" key="3">
    <source>
        <dbReference type="Proteomes" id="UP001499990"/>
    </source>
</evidence>
<evidence type="ECO:0000313" key="2">
    <source>
        <dbReference type="EMBL" id="GAA3377226.1"/>
    </source>
</evidence>
<gene>
    <name evidence="2" type="ORF">GCM10020367_52080</name>
</gene>
<dbReference type="Proteomes" id="UP001499990">
    <property type="component" value="Unassembled WGS sequence"/>
</dbReference>